<evidence type="ECO:0000313" key="2">
    <source>
        <dbReference type="EMBL" id="RKR79979.1"/>
    </source>
</evidence>
<reference evidence="2 3" key="1">
    <citation type="submission" date="2018-10" db="EMBL/GenBank/DDBJ databases">
        <title>Genomic Encyclopedia of Archaeal and Bacterial Type Strains, Phase II (KMG-II): from individual species to whole genera.</title>
        <authorList>
            <person name="Goeker M."/>
        </authorList>
    </citation>
    <scope>NUCLEOTIDE SEQUENCE [LARGE SCALE GENOMIC DNA]</scope>
    <source>
        <strain evidence="2 3">DSM 18602</strain>
    </source>
</reference>
<feature type="region of interest" description="Disordered" evidence="1">
    <location>
        <begin position="399"/>
        <end position="427"/>
    </location>
</feature>
<evidence type="ECO:0008006" key="4">
    <source>
        <dbReference type="Google" id="ProtNLM"/>
    </source>
</evidence>
<dbReference type="Proteomes" id="UP000268007">
    <property type="component" value="Unassembled WGS sequence"/>
</dbReference>
<dbReference type="EMBL" id="RBKU01000001">
    <property type="protein sequence ID" value="RKR79979.1"/>
    <property type="molecule type" value="Genomic_DNA"/>
</dbReference>
<name>A0A495IVT5_9SPHI</name>
<protein>
    <recommendedName>
        <fullName evidence="4">DUF3945 domain-containing protein</fullName>
    </recommendedName>
</protein>
<keyword evidence="3" id="KW-1185">Reference proteome</keyword>
<feature type="compositionally biased region" description="Basic and acidic residues" evidence="1">
    <location>
        <begin position="409"/>
        <end position="427"/>
    </location>
</feature>
<comment type="caution">
    <text evidence="2">The sequence shown here is derived from an EMBL/GenBank/DDBJ whole genome shotgun (WGS) entry which is preliminary data.</text>
</comment>
<dbReference type="AlphaFoldDB" id="A0A495IVT5"/>
<organism evidence="2 3">
    <name type="scientific">Mucilaginibacter gracilis</name>
    <dbReference type="NCBI Taxonomy" id="423350"/>
    <lineage>
        <taxon>Bacteria</taxon>
        <taxon>Pseudomonadati</taxon>
        <taxon>Bacteroidota</taxon>
        <taxon>Sphingobacteriia</taxon>
        <taxon>Sphingobacteriales</taxon>
        <taxon>Sphingobacteriaceae</taxon>
        <taxon>Mucilaginibacter</taxon>
    </lineage>
</organism>
<accession>A0A495IVT5</accession>
<evidence type="ECO:0000313" key="3">
    <source>
        <dbReference type="Proteomes" id="UP000268007"/>
    </source>
</evidence>
<gene>
    <name evidence="2" type="ORF">BDD43_0065</name>
</gene>
<sequence length="427" mass="47959">MNLETKHAQAIINLLEDAEDVGLSHVVFEMRPTDMDLQPHQLEFFDTLGAALDHWELKAGGGNLPGDAEFPVYYRSTAEMLEEIKQANANYLNHQNMNLNNLEDIKKEAANLGFSQQSIDQLEPQMRTGTGYFNVREQLPGDNGLPVDLTLHLRKSNESEYYNLNKFEAVAGKIPPAVPGQQYMVLTENKENPERPLVKTFDSGYEAVAFFKKQKGNSELAMGESPEAKKNLASKENGTVNYVNPDFKQAYFGNAVSQTFYVQKGVGFTAQQAANMVQGRTVHRDNMLNPASGEGYRAWIKLDFDQAKDDYGNYKLKQMNDPNFGFDLDKTLNKFKIKELGEPAQKAAILQALKNGDRVDVTVTGKDNKEQKVQMEARPQFKTLDFYTGKGDKMKRELYQKAPAQNLDLGKDKGKGKEKGEDQSMGI</sequence>
<proteinExistence type="predicted"/>
<evidence type="ECO:0000256" key="1">
    <source>
        <dbReference type="SAM" id="MobiDB-lite"/>
    </source>
</evidence>